<evidence type="ECO:0000313" key="7">
    <source>
        <dbReference type="EMBL" id="AIJ48464.1"/>
    </source>
</evidence>
<dbReference type="HOGENOM" id="CLU_003291_4_0_4"/>
<keyword evidence="2" id="KW-0285">Flavoprotein</keyword>
<evidence type="ECO:0000256" key="2">
    <source>
        <dbReference type="ARBA" id="ARBA00022630"/>
    </source>
</evidence>
<evidence type="ECO:0000256" key="1">
    <source>
        <dbReference type="ARBA" id="ARBA00001974"/>
    </source>
</evidence>
<dbReference type="PANTHER" id="PTHR43557:SF2">
    <property type="entry name" value="RIESKE DOMAIN-CONTAINING PROTEIN-RELATED"/>
    <property type="match status" value="1"/>
</dbReference>
<dbReference type="GO" id="GO:0005737">
    <property type="term" value="C:cytoplasm"/>
    <property type="evidence" value="ECO:0007669"/>
    <property type="project" value="TreeGrafter"/>
</dbReference>
<evidence type="ECO:0000256" key="3">
    <source>
        <dbReference type="ARBA" id="ARBA00022827"/>
    </source>
</evidence>
<keyword evidence="4" id="KW-0560">Oxidoreductase</keyword>
<gene>
    <name evidence="7" type="ORF">O987_21880</name>
</gene>
<evidence type="ECO:0000313" key="8">
    <source>
        <dbReference type="Proteomes" id="UP000028782"/>
    </source>
</evidence>
<comment type="cofactor">
    <cofactor evidence="1">
        <name>FAD</name>
        <dbReference type="ChEBI" id="CHEBI:57692"/>
    </cofactor>
</comment>
<dbReference type="InterPro" id="IPR023753">
    <property type="entry name" value="FAD/NAD-binding_dom"/>
</dbReference>
<dbReference type="Gene3D" id="3.50.50.60">
    <property type="entry name" value="FAD/NAD(P)-binding domain"/>
    <property type="match status" value="2"/>
</dbReference>
<proteinExistence type="predicted"/>
<protein>
    <recommendedName>
        <fullName evidence="9">Pyridine nucleotide-disulfide oxidoreductase</fullName>
    </recommendedName>
</protein>
<dbReference type="GO" id="GO:0016651">
    <property type="term" value="F:oxidoreductase activity, acting on NAD(P)H"/>
    <property type="evidence" value="ECO:0007669"/>
    <property type="project" value="TreeGrafter"/>
</dbReference>
<accession>A0A076PNR3</accession>
<dbReference type="InterPro" id="IPR036188">
    <property type="entry name" value="FAD/NAD-bd_sf"/>
</dbReference>
<reference evidence="7 8" key="1">
    <citation type="journal article" date="2014" name="Genome Announc.">
        <title>Complete Genome Sequence of Polychlorinated Biphenyl Degrader Comamonas testosteroni TK102 (NBRC 109938).</title>
        <authorList>
            <person name="Fukuda K."/>
            <person name="Hosoyama A."/>
            <person name="Tsuchikane K."/>
            <person name="Ohji S."/>
            <person name="Yamazoe A."/>
            <person name="Fujita N."/>
            <person name="Shintani M."/>
            <person name="Kimbara K."/>
        </authorList>
    </citation>
    <scope>NUCLEOTIDE SEQUENCE [LARGE SCALE GENOMIC DNA]</scope>
    <source>
        <strain evidence="7">TK102</strain>
    </source>
</reference>
<keyword evidence="3" id="KW-0274">FAD</keyword>
<sequence length="406" mass="43590">MQRETVMDVVIIGAGQAGAWVARSLREGGHEGGILLLGREPHAPYERPPLSKGVLSGAQEHPPVLLTAQQCEALRVDFRPGVEAVGIDRAGHLVRCADGSLVHYDKLVLATGGRPRQLSCPGADLPSVHALRTIEDSRAIARHLVPGNRLLVIGGGWIGLEIAATARKKQVNVMLLEAGPRLCARSLPPRFSEFLLEKHRQEGVEVRLSTTITSFSVGLQRALAVQLPGESQEFDAVVVGIGLVLDTSLAEACGLEVRDGIVVDQSGRTSDPDIYAAGDVANQPNSWAGCRLRFESWANAQNQAIAVGKAIAGGNGAYDEIPWFWSDQYNLNLQVLGTPSNDLEGTLRGSAEEGAFSMFQISDGRLRSVISVNAPRDIKVAKRWLKQGACPSADMLADRSVRLDKL</sequence>
<evidence type="ECO:0008006" key="9">
    <source>
        <dbReference type="Google" id="ProtNLM"/>
    </source>
</evidence>
<feature type="domain" description="Reductase C-terminal" evidence="6">
    <location>
        <begin position="323"/>
        <end position="406"/>
    </location>
</feature>
<evidence type="ECO:0000259" key="6">
    <source>
        <dbReference type="Pfam" id="PF14759"/>
    </source>
</evidence>
<name>A0A076PNR3_COMTE</name>
<dbReference type="InterPro" id="IPR050446">
    <property type="entry name" value="FAD-oxidoreductase/Apoptosis"/>
</dbReference>
<dbReference type="PANTHER" id="PTHR43557">
    <property type="entry name" value="APOPTOSIS-INDUCING FACTOR 1"/>
    <property type="match status" value="1"/>
</dbReference>
<dbReference type="Proteomes" id="UP000028782">
    <property type="component" value="Chromosome"/>
</dbReference>
<dbReference type="PRINTS" id="PR00368">
    <property type="entry name" value="FADPNR"/>
</dbReference>
<dbReference type="Pfam" id="PF14759">
    <property type="entry name" value="Reductase_C"/>
    <property type="match status" value="1"/>
</dbReference>
<evidence type="ECO:0000259" key="5">
    <source>
        <dbReference type="Pfam" id="PF07992"/>
    </source>
</evidence>
<dbReference type="PRINTS" id="PR00411">
    <property type="entry name" value="PNDRDTASEI"/>
</dbReference>
<dbReference type="SUPFAM" id="SSF55424">
    <property type="entry name" value="FAD/NAD-linked reductases, dimerisation (C-terminal) domain"/>
    <property type="match status" value="1"/>
</dbReference>
<dbReference type="Gene3D" id="3.30.390.30">
    <property type="match status" value="1"/>
</dbReference>
<dbReference type="SUPFAM" id="SSF51905">
    <property type="entry name" value="FAD/NAD(P)-binding domain"/>
    <property type="match status" value="2"/>
</dbReference>
<dbReference type="Pfam" id="PF07992">
    <property type="entry name" value="Pyr_redox_2"/>
    <property type="match status" value="1"/>
</dbReference>
<dbReference type="EMBL" id="CP006704">
    <property type="protein sequence ID" value="AIJ48464.1"/>
    <property type="molecule type" value="Genomic_DNA"/>
</dbReference>
<dbReference type="InterPro" id="IPR028202">
    <property type="entry name" value="Reductase_C"/>
</dbReference>
<dbReference type="KEGG" id="ctes:O987_21880"/>
<organism evidence="7 8">
    <name type="scientific">Comamonas testosteroni TK102</name>
    <dbReference type="NCBI Taxonomy" id="1392005"/>
    <lineage>
        <taxon>Bacteria</taxon>
        <taxon>Pseudomonadati</taxon>
        <taxon>Pseudomonadota</taxon>
        <taxon>Betaproteobacteria</taxon>
        <taxon>Burkholderiales</taxon>
        <taxon>Comamonadaceae</taxon>
        <taxon>Comamonas</taxon>
    </lineage>
</organism>
<feature type="domain" description="FAD/NAD(P)-binding" evidence="5">
    <location>
        <begin position="7"/>
        <end position="304"/>
    </location>
</feature>
<dbReference type="InterPro" id="IPR016156">
    <property type="entry name" value="FAD/NAD-linked_Rdtase_dimer_sf"/>
</dbReference>
<evidence type="ECO:0000256" key="4">
    <source>
        <dbReference type="ARBA" id="ARBA00023002"/>
    </source>
</evidence>
<dbReference type="AlphaFoldDB" id="A0A076PNR3"/>